<dbReference type="Pfam" id="PF07027">
    <property type="entry name" value="DUF1318"/>
    <property type="match status" value="1"/>
</dbReference>
<evidence type="ECO:0000313" key="2">
    <source>
        <dbReference type="Proteomes" id="UP000569732"/>
    </source>
</evidence>
<sequence length="112" mass="12294">MDKIKIKQSLLLCTLLAVLFSPFSWSLDLKEAKQQGLIGEQQNGYLGLVKSHPEAKQIVKQINAKRKAKYKQLATQNGISLDAVSQLAGQKAIAKTPSGQYVQSAAGKWIKK</sequence>
<organism evidence="1 2">
    <name type="scientific">Spartinivicinus marinus</name>
    <dbReference type="NCBI Taxonomy" id="2994442"/>
    <lineage>
        <taxon>Bacteria</taxon>
        <taxon>Pseudomonadati</taxon>
        <taxon>Pseudomonadota</taxon>
        <taxon>Gammaproteobacteria</taxon>
        <taxon>Oceanospirillales</taxon>
        <taxon>Zooshikellaceae</taxon>
        <taxon>Spartinivicinus</taxon>
    </lineage>
</organism>
<reference evidence="1 2" key="1">
    <citation type="submission" date="2020-07" db="EMBL/GenBank/DDBJ databases">
        <title>Endozoicomonas sp. nov., isolated from sediment.</title>
        <authorList>
            <person name="Gu T."/>
        </authorList>
    </citation>
    <scope>NUCLEOTIDE SEQUENCE [LARGE SCALE GENOMIC DNA]</scope>
    <source>
        <strain evidence="1 2">SM1973</strain>
    </source>
</reference>
<protein>
    <submittedName>
        <fullName evidence="1">YdbL family protein</fullName>
    </submittedName>
</protein>
<dbReference type="RefSeq" id="WP_180568261.1">
    <property type="nucleotide sequence ID" value="NZ_JACCKB010000011.1"/>
</dbReference>
<comment type="caution">
    <text evidence="1">The sequence shown here is derived from an EMBL/GenBank/DDBJ whole genome shotgun (WGS) entry which is preliminary data.</text>
</comment>
<dbReference type="PIRSF" id="PIRSF025560">
    <property type="entry name" value="UCP025560"/>
    <property type="match status" value="1"/>
</dbReference>
<dbReference type="Proteomes" id="UP000569732">
    <property type="component" value="Unassembled WGS sequence"/>
</dbReference>
<accession>A0A853I829</accession>
<gene>
    <name evidence="1" type="ORF">H0A36_09440</name>
</gene>
<name>A0A853I829_9GAMM</name>
<dbReference type="AlphaFoldDB" id="A0A853I829"/>
<evidence type="ECO:0000313" key="1">
    <source>
        <dbReference type="EMBL" id="NYZ66234.1"/>
    </source>
</evidence>
<dbReference type="InterPro" id="IPR008309">
    <property type="entry name" value="YdbL"/>
</dbReference>
<proteinExistence type="predicted"/>
<keyword evidence="2" id="KW-1185">Reference proteome</keyword>
<dbReference type="EMBL" id="JACCKB010000011">
    <property type="protein sequence ID" value="NYZ66234.1"/>
    <property type="molecule type" value="Genomic_DNA"/>
</dbReference>